<feature type="signal peptide" evidence="3">
    <location>
        <begin position="1"/>
        <end position="27"/>
    </location>
</feature>
<feature type="chain" id="PRO_5043496412" description="CUB domain-containing protein" evidence="3">
    <location>
        <begin position="28"/>
        <end position="864"/>
    </location>
</feature>
<dbReference type="SUPFAM" id="SSF49854">
    <property type="entry name" value="Spermadhesin, CUB domain"/>
    <property type="match status" value="3"/>
</dbReference>
<evidence type="ECO:0000256" key="1">
    <source>
        <dbReference type="ARBA" id="ARBA00023157"/>
    </source>
</evidence>
<evidence type="ECO:0000313" key="6">
    <source>
        <dbReference type="Proteomes" id="UP000826195"/>
    </source>
</evidence>
<feature type="domain" description="CUB" evidence="4">
    <location>
        <begin position="434"/>
        <end position="546"/>
    </location>
</feature>
<name>A0AAV7J5Z0_COTGL</name>
<keyword evidence="1" id="KW-1015">Disulfide bond</keyword>
<dbReference type="PANTHER" id="PTHR24255:SF31">
    <property type="entry name" value="CUBILIN-LIKE PROTEIN"/>
    <property type="match status" value="1"/>
</dbReference>
<dbReference type="CDD" id="cd00041">
    <property type="entry name" value="CUB"/>
    <property type="match status" value="2"/>
</dbReference>
<dbReference type="Proteomes" id="UP000826195">
    <property type="component" value="Unassembled WGS sequence"/>
</dbReference>
<dbReference type="GO" id="GO:0005615">
    <property type="term" value="C:extracellular space"/>
    <property type="evidence" value="ECO:0007669"/>
    <property type="project" value="TreeGrafter"/>
</dbReference>
<dbReference type="PROSITE" id="PS01180">
    <property type="entry name" value="CUB"/>
    <property type="match status" value="3"/>
</dbReference>
<dbReference type="Gene3D" id="2.60.120.290">
    <property type="entry name" value="Spermadhesin, CUB domain"/>
    <property type="match status" value="3"/>
</dbReference>
<dbReference type="EMBL" id="JAHXZJ010000001">
    <property type="protein sequence ID" value="KAH0567172.1"/>
    <property type="molecule type" value="Genomic_DNA"/>
</dbReference>
<dbReference type="Pfam" id="PF00431">
    <property type="entry name" value="CUB"/>
    <property type="match status" value="2"/>
</dbReference>
<dbReference type="GO" id="GO:0004252">
    <property type="term" value="F:serine-type endopeptidase activity"/>
    <property type="evidence" value="ECO:0007669"/>
    <property type="project" value="TreeGrafter"/>
</dbReference>
<dbReference type="PANTHER" id="PTHR24255">
    <property type="entry name" value="COMPLEMENT COMPONENT 1, S SUBCOMPONENT-RELATED"/>
    <property type="match status" value="1"/>
</dbReference>
<feature type="domain" description="CUB" evidence="4">
    <location>
        <begin position="41"/>
        <end position="149"/>
    </location>
</feature>
<gene>
    <name evidence="5" type="ORF">KQX54_007274</name>
</gene>
<dbReference type="SMART" id="SM00042">
    <property type="entry name" value="CUB"/>
    <property type="match status" value="2"/>
</dbReference>
<comment type="caution">
    <text evidence="5">The sequence shown here is derived from an EMBL/GenBank/DDBJ whole genome shotgun (WGS) entry which is preliminary data.</text>
</comment>
<organism evidence="5 6">
    <name type="scientific">Cotesia glomerata</name>
    <name type="common">Lepidopteran parasitic wasp</name>
    <name type="synonym">Apanteles glomeratus</name>
    <dbReference type="NCBI Taxonomy" id="32391"/>
    <lineage>
        <taxon>Eukaryota</taxon>
        <taxon>Metazoa</taxon>
        <taxon>Ecdysozoa</taxon>
        <taxon>Arthropoda</taxon>
        <taxon>Hexapoda</taxon>
        <taxon>Insecta</taxon>
        <taxon>Pterygota</taxon>
        <taxon>Neoptera</taxon>
        <taxon>Endopterygota</taxon>
        <taxon>Hymenoptera</taxon>
        <taxon>Apocrita</taxon>
        <taxon>Ichneumonoidea</taxon>
        <taxon>Braconidae</taxon>
        <taxon>Microgastrinae</taxon>
        <taxon>Cotesia</taxon>
    </lineage>
</organism>
<evidence type="ECO:0000313" key="5">
    <source>
        <dbReference type="EMBL" id="KAH0567172.1"/>
    </source>
</evidence>
<dbReference type="InterPro" id="IPR000859">
    <property type="entry name" value="CUB_dom"/>
</dbReference>
<keyword evidence="6" id="KW-1185">Reference proteome</keyword>
<accession>A0AAV7J5Z0</accession>
<evidence type="ECO:0000256" key="2">
    <source>
        <dbReference type="PROSITE-ProRule" id="PRU00059"/>
    </source>
</evidence>
<protein>
    <recommendedName>
        <fullName evidence="4">CUB domain-containing protein</fullName>
    </recommendedName>
</protein>
<reference evidence="5 6" key="1">
    <citation type="journal article" date="2021" name="J. Hered.">
        <title>A chromosome-level genome assembly of the parasitoid wasp, Cotesia glomerata (Hymenoptera: Braconidae).</title>
        <authorList>
            <person name="Pinto B.J."/>
            <person name="Weis J.J."/>
            <person name="Gamble T."/>
            <person name="Ode P.J."/>
            <person name="Paul R."/>
            <person name="Zaspel J.M."/>
        </authorList>
    </citation>
    <scope>NUCLEOTIDE SEQUENCE [LARGE SCALE GENOMIC DNA]</scope>
    <source>
        <strain evidence="5">CgM1</strain>
    </source>
</reference>
<keyword evidence="3" id="KW-0732">Signal</keyword>
<sequence length="864" mass="96156">MSPRKKIFNLSLLIFLSLIFLINNIHASEVILSRLENFDTCGGEFTGYQYTITSPNYPNNYSENQDCVYELHGSPFAKCNQIFHVQFLNFTLRSSKNCQQDYLSIDDRSFFCGSVMGVKSFSSKNNTLKLRFHSDNGSDKGFKLLITTLPCLTSPNSLHKVTPKQPTTKFAESVTNHPSIDYEKVYPVYRSNNVFSTKDVKSINNIGVSPKVTAYFYEAPELYSGDRSEKLTPSTLESLPKPESAYYTNIQNLTKLTKSKSSVDNNRKVNEKLIVPYNSYGVPAGKPYAPLPGFSPAQIQTGEVSEIERDNIDCDGKVNIPNIGNPLSEQPFDNPPVFDDNYPSVVSPGINSYPATTYGAPGSPIPPPPIANVPFNPTDINYNDNGFRDPFLITPRPNFDDNVNIINSNINNNNNNNFIPSTNIVGAPEVRQCCNNQYNSPRFLITSPGFPSTFYSSNYYDCIYTINPLPNACRLRINFKYFNHGLDEAYCANGFVEIDGRKYCGCKTGLSLVINVFNYQPKFIRVHYSGYPRTKFGGFVLEVTQEFSSGPYNNYPYLSRSKKSAENLTKTEILSIGRTKRELGYFYPKPNIVFNEHVPGHREIDNVVHGFVSHVACLALNFASWTVASKEVYARGARCFWNNGNGLPGVVLDPNGGNNGCLPPNNNCLPQNNNCLPPNNNCLPQNNCLPANINCLPTNNLPGPINPPTNPGYLPPGPNYPNNNENIDVPPVPVVPNYPNSGNGAPSGKCKLVSFKEGIISSPLYPSDYQNNLNVCYRFVRAPNHCRLQMSILDFDLENSLNCIKDFVIFGNQFTRYCGRSVAGSKTLLSFPRSDIIDVRFVTDSYGTARGFNIAFSQVSCTLG</sequence>
<evidence type="ECO:0000256" key="3">
    <source>
        <dbReference type="SAM" id="SignalP"/>
    </source>
</evidence>
<dbReference type="InterPro" id="IPR035914">
    <property type="entry name" value="Sperma_CUB_dom_sf"/>
</dbReference>
<dbReference type="AlphaFoldDB" id="A0AAV7J5Z0"/>
<feature type="domain" description="CUB" evidence="4">
    <location>
        <begin position="747"/>
        <end position="859"/>
    </location>
</feature>
<proteinExistence type="predicted"/>
<comment type="caution">
    <text evidence="2">Lacks conserved residue(s) required for the propagation of feature annotation.</text>
</comment>
<evidence type="ECO:0000259" key="4">
    <source>
        <dbReference type="PROSITE" id="PS01180"/>
    </source>
</evidence>